<evidence type="ECO:0000313" key="3">
    <source>
        <dbReference type="EMBL" id="WUQ87812.1"/>
    </source>
</evidence>
<dbReference type="Gene3D" id="1.50.10.10">
    <property type="match status" value="3"/>
</dbReference>
<dbReference type="InterPro" id="IPR007822">
    <property type="entry name" value="LANC-like"/>
</dbReference>
<dbReference type="PRINTS" id="PR01955">
    <property type="entry name" value="LANCFRANKIA"/>
</dbReference>
<feature type="region of interest" description="Disordered" evidence="1">
    <location>
        <begin position="293"/>
        <end position="314"/>
    </location>
</feature>
<feature type="domain" description="Lantibiotic biosynthesis protein dehydration" evidence="2">
    <location>
        <begin position="120"/>
        <end position="502"/>
    </location>
</feature>
<dbReference type="Pfam" id="PF05147">
    <property type="entry name" value="LANC_like"/>
    <property type="match status" value="1"/>
</dbReference>
<dbReference type="CDD" id="cd04792">
    <property type="entry name" value="LanM-like"/>
    <property type="match status" value="1"/>
</dbReference>
<protein>
    <submittedName>
        <fullName evidence="3">Type 2 lanthipeptide synthetase LanM family protein</fullName>
    </submittedName>
</protein>
<dbReference type="Proteomes" id="UP001432222">
    <property type="component" value="Chromosome"/>
</dbReference>
<dbReference type="RefSeq" id="WP_328958367.1">
    <property type="nucleotide sequence ID" value="NZ_CP108110.1"/>
</dbReference>
<gene>
    <name evidence="3" type="ORF">OHA16_35425</name>
</gene>
<accession>A0ABZ1UCY3</accession>
<dbReference type="NCBIfam" id="TIGR03897">
    <property type="entry name" value="lanti_2_LanM"/>
    <property type="match status" value="1"/>
</dbReference>
<organism evidence="3 4">
    <name type="scientific">Kitasatospora purpeofusca</name>
    <dbReference type="NCBI Taxonomy" id="67352"/>
    <lineage>
        <taxon>Bacteria</taxon>
        <taxon>Bacillati</taxon>
        <taxon>Actinomycetota</taxon>
        <taxon>Actinomycetes</taxon>
        <taxon>Kitasatosporales</taxon>
        <taxon>Streptomycetaceae</taxon>
        <taxon>Kitasatospora</taxon>
    </lineage>
</organism>
<dbReference type="InterPro" id="IPR012341">
    <property type="entry name" value="6hp_glycosidase-like_sf"/>
</dbReference>
<dbReference type="Pfam" id="PF13575">
    <property type="entry name" value="DUF4135"/>
    <property type="match status" value="1"/>
</dbReference>
<name>A0ABZ1UCY3_9ACTN</name>
<dbReference type="InterPro" id="IPR025410">
    <property type="entry name" value="Lant_dehyd"/>
</dbReference>
<keyword evidence="4" id="KW-1185">Reference proteome</keyword>
<proteinExistence type="predicted"/>
<dbReference type="SUPFAM" id="SSF158745">
    <property type="entry name" value="LanC-like"/>
    <property type="match status" value="1"/>
</dbReference>
<evidence type="ECO:0000259" key="2">
    <source>
        <dbReference type="Pfam" id="PF13575"/>
    </source>
</evidence>
<dbReference type="PIRSF" id="PIRSF037228">
    <property type="entry name" value="Lant_mod_RumM"/>
    <property type="match status" value="1"/>
</dbReference>
<dbReference type="PRINTS" id="PR01950">
    <property type="entry name" value="LANCSUPER"/>
</dbReference>
<evidence type="ECO:0000313" key="4">
    <source>
        <dbReference type="Proteomes" id="UP001432222"/>
    </source>
</evidence>
<dbReference type="InterPro" id="IPR017146">
    <property type="entry name" value="Lanti_2_LanM"/>
</dbReference>
<feature type="region of interest" description="Disordered" evidence="1">
    <location>
        <begin position="970"/>
        <end position="990"/>
    </location>
</feature>
<reference evidence="3" key="1">
    <citation type="submission" date="2022-10" db="EMBL/GenBank/DDBJ databases">
        <title>The complete genomes of actinobacterial strains from the NBC collection.</title>
        <authorList>
            <person name="Joergensen T.S."/>
            <person name="Alvarez Arevalo M."/>
            <person name="Sterndorff E.B."/>
            <person name="Faurdal D."/>
            <person name="Vuksanovic O."/>
            <person name="Mourched A.-S."/>
            <person name="Charusanti P."/>
            <person name="Shaw S."/>
            <person name="Blin K."/>
            <person name="Weber T."/>
        </authorList>
    </citation>
    <scope>NUCLEOTIDE SEQUENCE</scope>
    <source>
        <strain evidence="3">NBC_00222</strain>
    </source>
</reference>
<evidence type="ECO:0000256" key="1">
    <source>
        <dbReference type="SAM" id="MobiDB-lite"/>
    </source>
</evidence>
<dbReference type="SMART" id="SM01260">
    <property type="entry name" value="LANC_like"/>
    <property type="match status" value="1"/>
</dbReference>
<dbReference type="EMBL" id="CP108110">
    <property type="protein sequence ID" value="WUQ87812.1"/>
    <property type="molecule type" value="Genomic_DNA"/>
</dbReference>
<sequence length="1025" mass="106847">MAAAPVRPVVPRAAYPGLSGFALVLQPFADRAQVRLLTALTPVVRAADQLGRIDLTALRAEFTARLTERLARIAARALVLELNTARAAGRLAGGTPQERFRSFLALTARREGLAALLRDYPVLARLLARACLDSADAHAELLDRFAADRALLVAGLLRGRDPGTLLAVTADAGDRHRRGRAVAVLHFANGTAVVHRPRPPAAHRHFNALLGWYGAQPGVPRLRVLGLLDRGTHGWTEYAEARPCLTRYDVERFYRRQGALLALLHVLDGTDTHFENLIACGDHPVLVDVETLFHPPAGEPRPAPDTGTPDEDPAARALAESVHRVGLLPQLLIGDDGAADVSGIGGGGTGRRLSPVDGVDWAGAGTDEMRLVRRPRPFGAAHNRPRLGGAQVEPAEHTEALVAGFRAGYAALAAGRDDLTGPRGLLRSFADAEVRVVPRATRVYARLLDESTHPDVLREAGARQAVLDLLRTDAVDDPGRPGLAEHEIADLWTGDVPLFTTRPGTRDLWTSGGRRLPGELAEPGLARVEAKLAALGAVDRKDQEWIVRAAMAGAADTPAHRPGRPVPENVWATAPEPERLLAAARGLGDQLVAAAYQGRSRTNWLGLELLADRHWRVRPLGADLAGGYTGTALFLAQLAALTGTDRYAEVARRALAPVPGLLDALGAHPGHPAAVGSGAFAGLGGITYALAELARLLDDPPIAAWAGAAVALTVAAAEGEADPGVHSGTAGGLAALLAVHAGAVHAGAAHRADLPTGVATRAEVQAAEVQAATDAQAAAARCAERLIAHPLPATAGFAHGSAGVGWALLRYAEATGEPPEGPHHRAGLAALLAATAVRSREGSWCRGRPGIALAVLDSPLALADRELADRAQRAVRNTARATPLGDHSLCHGELGVLELLGRHGPAAGRTPWVRRAGALLAAVDQDGARSGTPDHVPHPGLLTGLAGIGHGLLRLGFPDQVPSALLLRPRTPAATGPVPATTGTAPATHRTARPFDTALPDPPAAAATAASLRIVGGPRSPVPLR</sequence>